<proteinExistence type="predicted"/>
<accession>A0A2P5EGM8</accession>
<evidence type="ECO:0000313" key="2">
    <source>
        <dbReference type="Proteomes" id="UP000237000"/>
    </source>
</evidence>
<reference evidence="2" key="1">
    <citation type="submission" date="2016-06" db="EMBL/GenBank/DDBJ databases">
        <title>Parallel loss of symbiosis genes in relatives of nitrogen-fixing non-legume Parasponia.</title>
        <authorList>
            <person name="Van Velzen R."/>
            <person name="Holmer R."/>
            <person name="Bu F."/>
            <person name="Rutten L."/>
            <person name="Van Zeijl A."/>
            <person name="Liu W."/>
            <person name="Santuari L."/>
            <person name="Cao Q."/>
            <person name="Sharma T."/>
            <person name="Shen D."/>
            <person name="Roswanjaya Y."/>
            <person name="Wardhani T."/>
            <person name="Kalhor M.S."/>
            <person name="Jansen J."/>
            <person name="Van den Hoogen J."/>
            <person name="Gungor B."/>
            <person name="Hartog M."/>
            <person name="Hontelez J."/>
            <person name="Verver J."/>
            <person name="Yang W.-C."/>
            <person name="Schijlen E."/>
            <person name="Repin R."/>
            <person name="Schilthuizen M."/>
            <person name="Schranz E."/>
            <person name="Heidstra R."/>
            <person name="Miyata K."/>
            <person name="Fedorova E."/>
            <person name="Kohlen W."/>
            <person name="Bisseling T."/>
            <person name="Smit S."/>
            <person name="Geurts R."/>
        </authorList>
    </citation>
    <scope>NUCLEOTIDE SEQUENCE [LARGE SCALE GENOMIC DNA]</scope>
    <source>
        <strain evidence="2">cv. RG33-2</strain>
    </source>
</reference>
<keyword evidence="2" id="KW-1185">Reference proteome</keyword>
<dbReference type="AlphaFoldDB" id="A0A2P5EGM8"/>
<evidence type="ECO:0000313" key="1">
    <source>
        <dbReference type="EMBL" id="PON84688.1"/>
    </source>
</evidence>
<name>A0A2P5EGM8_TREOI</name>
<protein>
    <submittedName>
        <fullName evidence="1">Uncharacterized protein</fullName>
    </submittedName>
</protein>
<sequence>VGLLIPGLFFPFSPLPPLVNERTRGHHHPSSSIHPLTLAVIMRCSPSSWLHRPSSSSSSYSLQLFLSHLAIYAEH</sequence>
<dbReference type="EMBL" id="JXTC01000158">
    <property type="protein sequence ID" value="PON84688.1"/>
    <property type="molecule type" value="Genomic_DNA"/>
</dbReference>
<dbReference type="InParanoid" id="A0A2P5EGM8"/>
<gene>
    <name evidence="1" type="ORF">TorRG33x02_195150</name>
</gene>
<feature type="non-terminal residue" evidence="1">
    <location>
        <position position="75"/>
    </location>
</feature>
<feature type="non-terminal residue" evidence="1">
    <location>
        <position position="1"/>
    </location>
</feature>
<dbReference type="Proteomes" id="UP000237000">
    <property type="component" value="Unassembled WGS sequence"/>
</dbReference>
<comment type="caution">
    <text evidence="1">The sequence shown here is derived from an EMBL/GenBank/DDBJ whole genome shotgun (WGS) entry which is preliminary data.</text>
</comment>
<organism evidence="1 2">
    <name type="scientific">Trema orientale</name>
    <name type="common">Charcoal tree</name>
    <name type="synonym">Celtis orientalis</name>
    <dbReference type="NCBI Taxonomy" id="63057"/>
    <lineage>
        <taxon>Eukaryota</taxon>
        <taxon>Viridiplantae</taxon>
        <taxon>Streptophyta</taxon>
        <taxon>Embryophyta</taxon>
        <taxon>Tracheophyta</taxon>
        <taxon>Spermatophyta</taxon>
        <taxon>Magnoliopsida</taxon>
        <taxon>eudicotyledons</taxon>
        <taxon>Gunneridae</taxon>
        <taxon>Pentapetalae</taxon>
        <taxon>rosids</taxon>
        <taxon>fabids</taxon>
        <taxon>Rosales</taxon>
        <taxon>Cannabaceae</taxon>
        <taxon>Trema</taxon>
    </lineage>
</organism>